<dbReference type="Gene3D" id="2.60.110.10">
    <property type="entry name" value="Thaumatin"/>
    <property type="match status" value="1"/>
</dbReference>
<reference evidence="3 4" key="1">
    <citation type="journal article" date="2020" name="Mol. Plant">
        <title>The Chromosome-Based Rubber Tree Genome Provides New Insights into Spurge Genome Evolution and Rubber Biosynthesis.</title>
        <authorList>
            <person name="Liu J."/>
            <person name="Shi C."/>
            <person name="Shi C.C."/>
            <person name="Li W."/>
            <person name="Zhang Q.J."/>
            <person name="Zhang Y."/>
            <person name="Li K."/>
            <person name="Lu H.F."/>
            <person name="Shi C."/>
            <person name="Zhu S.T."/>
            <person name="Xiao Z.Y."/>
            <person name="Nan H."/>
            <person name="Yue Y."/>
            <person name="Zhu X.G."/>
            <person name="Wu Y."/>
            <person name="Hong X.N."/>
            <person name="Fan G.Y."/>
            <person name="Tong Y."/>
            <person name="Zhang D."/>
            <person name="Mao C.L."/>
            <person name="Liu Y.L."/>
            <person name="Hao S.J."/>
            <person name="Liu W.Q."/>
            <person name="Lv M.Q."/>
            <person name="Zhang H.B."/>
            <person name="Liu Y."/>
            <person name="Hu-Tang G.R."/>
            <person name="Wang J.P."/>
            <person name="Wang J.H."/>
            <person name="Sun Y.H."/>
            <person name="Ni S.B."/>
            <person name="Chen W.B."/>
            <person name="Zhang X.C."/>
            <person name="Jiao Y.N."/>
            <person name="Eichler E.E."/>
            <person name="Li G.H."/>
            <person name="Liu X."/>
            <person name="Gao L.Z."/>
        </authorList>
    </citation>
    <scope>NUCLEOTIDE SEQUENCE [LARGE SCALE GENOMIC DNA]</scope>
    <source>
        <strain evidence="4">cv. GT1</strain>
        <tissue evidence="3">Leaf</tissue>
    </source>
</reference>
<dbReference type="FunFam" id="2.60.110.10:FF:000004">
    <property type="entry name" value="THAUMATIN-LIKE PROTEIN 1"/>
    <property type="match status" value="1"/>
</dbReference>
<dbReference type="SUPFAM" id="SSF49870">
    <property type="entry name" value="Osmotin, thaumatin-like protein"/>
    <property type="match status" value="1"/>
</dbReference>
<evidence type="ECO:0008006" key="5">
    <source>
        <dbReference type="Google" id="ProtNLM"/>
    </source>
</evidence>
<accession>A0A6A6KX94</accession>
<dbReference type="Proteomes" id="UP000467840">
    <property type="component" value="Chromosome 7"/>
</dbReference>
<evidence type="ECO:0000313" key="4">
    <source>
        <dbReference type="Proteomes" id="UP000467840"/>
    </source>
</evidence>
<gene>
    <name evidence="3" type="ORF">GH714_003437</name>
</gene>
<evidence type="ECO:0000313" key="3">
    <source>
        <dbReference type="EMBL" id="KAF2293621.1"/>
    </source>
</evidence>
<proteinExistence type="inferred from homology"/>
<dbReference type="Pfam" id="PF00314">
    <property type="entry name" value="Thaumatin"/>
    <property type="match status" value="1"/>
</dbReference>
<dbReference type="PRINTS" id="PR00347">
    <property type="entry name" value="THAUMATIN"/>
</dbReference>
<dbReference type="InterPro" id="IPR001938">
    <property type="entry name" value="Thaumatin"/>
</dbReference>
<comment type="caution">
    <text evidence="3">The sequence shown here is derived from an EMBL/GenBank/DDBJ whole genome shotgun (WGS) entry which is preliminary data.</text>
</comment>
<keyword evidence="2" id="KW-1015">Disulfide bond</keyword>
<dbReference type="EMBL" id="JAAGAX010000013">
    <property type="protein sequence ID" value="KAF2293621.1"/>
    <property type="molecule type" value="Genomic_DNA"/>
</dbReference>
<dbReference type="PANTHER" id="PTHR31048">
    <property type="entry name" value="OS03G0233200 PROTEIN"/>
    <property type="match status" value="1"/>
</dbReference>
<evidence type="ECO:0000256" key="1">
    <source>
        <dbReference type="ARBA" id="ARBA00010607"/>
    </source>
</evidence>
<organism evidence="3 4">
    <name type="scientific">Hevea brasiliensis</name>
    <name type="common">Para rubber tree</name>
    <name type="synonym">Siphonia brasiliensis</name>
    <dbReference type="NCBI Taxonomy" id="3981"/>
    <lineage>
        <taxon>Eukaryota</taxon>
        <taxon>Viridiplantae</taxon>
        <taxon>Streptophyta</taxon>
        <taxon>Embryophyta</taxon>
        <taxon>Tracheophyta</taxon>
        <taxon>Spermatophyta</taxon>
        <taxon>Magnoliopsida</taxon>
        <taxon>eudicotyledons</taxon>
        <taxon>Gunneridae</taxon>
        <taxon>Pentapetalae</taxon>
        <taxon>rosids</taxon>
        <taxon>fabids</taxon>
        <taxon>Malpighiales</taxon>
        <taxon>Euphorbiaceae</taxon>
        <taxon>Crotonoideae</taxon>
        <taxon>Micrandreae</taxon>
        <taxon>Hevea</taxon>
    </lineage>
</organism>
<keyword evidence="4" id="KW-1185">Reference proteome</keyword>
<protein>
    <recommendedName>
        <fullName evidence="5">Thaumatin-like protein</fullName>
    </recommendedName>
</protein>
<feature type="disulfide bond" evidence="2">
    <location>
        <begin position="88"/>
        <end position="98"/>
    </location>
</feature>
<dbReference type="SMART" id="SM00205">
    <property type="entry name" value="THN"/>
    <property type="match status" value="1"/>
</dbReference>
<dbReference type="PIRSF" id="PIRSF002703">
    <property type="entry name" value="Thaumatin"/>
    <property type="match status" value="1"/>
</dbReference>
<name>A0A6A6KX94_HEVBR</name>
<comment type="similarity">
    <text evidence="1">Belongs to the thaumatin family.</text>
</comment>
<feature type="disulfide bond" evidence="2">
    <location>
        <begin position="167"/>
        <end position="182"/>
    </location>
</feature>
<evidence type="ECO:0000256" key="2">
    <source>
        <dbReference type="PIRSR" id="PIRSR002703-1"/>
    </source>
</evidence>
<sequence length="205" mass="22168">MPHAPNTYNSHVSCTYSDHSTLGMYVLHGTEAVYFTLQNKCSATIWPGTLSGTGPLLINGGTRLKPGQSITIDVPYKWSGRFWARTNCKFDRTGKGTCATGDSGGLEHCGGAGGAPPVTLAEFTLDDKNFYDVSLVDGYNIPISIYPYDGTGDCKKVECSANLKLRCPKDLRVVNNGKIVACKSACTAYNTLNIVASILLRWSLW</sequence>
<dbReference type="InterPro" id="IPR037176">
    <property type="entry name" value="Osmotin/thaumatin-like_sf"/>
</dbReference>
<dbReference type="AlphaFoldDB" id="A0A6A6KX94"/>
<dbReference type="PROSITE" id="PS51367">
    <property type="entry name" value="THAUMATIN_2"/>
    <property type="match status" value="1"/>
</dbReference>